<dbReference type="EMBL" id="JARKIE010000363">
    <property type="protein sequence ID" value="KAJ7649593.1"/>
    <property type="molecule type" value="Genomic_DNA"/>
</dbReference>
<organism evidence="2 3">
    <name type="scientific">Mycena rosella</name>
    <name type="common">Pink bonnet</name>
    <name type="synonym">Agaricus rosellus</name>
    <dbReference type="NCBI Taxonomy" id="1033263"/>
    <lineage>
        <taxon>Eukaryota</taxon>
        <taxon>Fungi</taxon>
        <taxon>Dikarya</taxon>
        <taxon>Basidiomycota</taxon>
        <taxon>Agaricomycotina</taxon>
        <taxon>Agaricomycetes</taxon>
        <taxon>Agaricomycetidae</taxon>
        <taxon>Agaricales</taxon>
        <taxon>Marasmiineae</taxon>
        <taxon>Mycenaceae</taxon>
        <taxon>Mycena</taxon>
    </lineage>
</organism>
<reference evidence="2" key="1">
    <citation type="submission" date="2023-03" db="EMBL/GenBank/DDBJ databases">
        <title>Massive genome expansion in bonnet fungi (Mycena s.s.) driven by repeated elements and novel gene families across ecological guilds.</title>
        <authorList>
            <consortium name="Lawrence Berkeley National Laboratory"/>
            <person name="Harder C.B."/>
            <person name="Miyauchi S."/>
            <person name="Viragh M."/>
            <person name="Kuo A."/>
            <person name="Thoen E."/>
            <person name="Andreopoulos B."/>
            <person name="Lu D."/>
            <person name="Skrede I."/>
            <person name="Drula E."/>
            <person name="Henrissat B."/>
            <person name="Morin E."/>
            <person name="Kohler A."/>
            <person name="Barry K."/>
            <person name="LaButti K."/>
            <person name="Morin E."/>
            <person name="Salamov A."/>
            <person name="Lipzen A."/>
            <person name="Mereny Z."/>
            <person name="Hegedus B."/>
            <person name="Baldrian P."/>
            <person name="Stursova M."/>
            <person name="Weitz H."/>
            <person name="Taylor A."/>
            <person name="Grigoriev I.V."/>
            <person name="Nagy L.G."/>
            <person name="Martin F."/>
            <person name="Kauserud H."/>
        </authorList>
    </citation>
    <scope>NUCLEOTIDE SEQUENCE</scope>
    <source>
        <strain evidence="2">CBHHK067</strain>
    </source>
</reference>
<dbReference type="AlphaFoldDB" id="A0AAD7CHU7"/>
<feature type="compositionally biased region" description="Basic residues" evidence="1">
    <location>
        <begin position="81"/>
        <end position="91"/>
    </location>
</feature>
<protein>
    <submittedName>
        <fullName evidence="2">Uncharacterized protein</fullName>
    </submittedName>
</protein>
<evidence type="ECO:0000313" key="3">
    <source>
        <dbReference type="Proteomes" id="UP001221757"/>
    </source>
</evidence>
<comment type="caution">
    <text evidence="2">The sequence shown here is derived from an EMBL/GenBank/DDBJ whole genome shotgun (WGS) entry which is preliminary data.</text>
</comment>
<evidence type="ECO:0000313" key="2">
    <source>
        <dbReference type="EMBL" id="KAJ7649593.1"/>
    </source>
</evidence>
<dbReference type="Proteomes" id="UP001221757">
    <property type="component" value="Unassembled WGS sequence"/>
</dbReference>
<feature type="region of interest" description="Disordered" evidence="1">
    <location>
        <begin position="63"/>
        <end position="139"/>
    </location>
</feature>
<accession>A0AAD7CHU7</accession>
<name>A0AAD7CHU7_MYCRO</name>
<keyword evidence="3" id="KW-1185">Reference proteome</keyword>
<gene>
    <name evidence="2" type="ORF">B0H17DRAFT_1215291</name>
</gene>
<sequence>MESKFPELRLCELSTKAHRLATLGYPGWRESYFAKYGNSKENDMLAKADPDILDSAAVTAISGQKRRASEDLAGSSDQKKLKVAHRRRSHKAIPTASPEHSPAPSPVDTNQLPPPRDSQSTAPPIAAHPTAAPEAVSAVASSLAQPSPMSPIVPSVLKPALEPAATPTLFTPTPSSSSTPVTRQAEYVPLQPPPVLAVAATELVSQKPSKTQVDNPLASLGVITVPVTRQLFVESKQRDDDKKTTKSKPKVTYLRASKSKSARNLCLIDYISKHGKVTKDVFDKYFGALAPEELKIYTERSKAILDLKD</sequence>
<evidence type="ECO:0000256" key="1">
    <source>
        <dbReference type="SAM" id="MobiDB-lite"/>
    </source>
</evidence>
<proteinExistence type="predicted"/>
<feature type="compositionally biased region" description="Polar residues" evidence="1">
    <location>
        <begin position="107"/>
        <end position="121"/>
    </location>
</feature>
<feature type="compositionally biased region" description="Low complexity" evidence="1">
    <location>
        <begin position="122"/>
        <end position="139"/>
    </location>
</feature>